<dbReference type="SUPFAM" id="SSF55331">
    <property type="entry name" value="Tautomerase/MIF"/>
    <property type="match status" value="1"/>
</dbReference>
<gene>
    <name evidence="1" type="ORF">STNY_R01600</name>
</gene>
<evidence type="ECO:0000313" key="1">
    <source>
        <dbReference type="EMBL" id="BCX42013.1"/>
    </source>
</evidence>
<dbReference type="Gene3D" id="3.30.429.10">
    <property type="entry name" value="Macrophage Migration Inhibitory Factor"/>
    <property type="match status" value="1"/>
</dbReference>
<keyword evidence="2" id="KW-1185">Reference proteome</keyword>
<proteinExistence type="predicted"/>
<evidence type="ECO:0008006" key="3">
    <source>
        <dbReference type="Google" id="ProtNLM"/>
    </source>
</evidence>
<name>A0ABM7QX79_9GAMM</name>
<dbReference type="InterPro" id="IPR014347">
    <property type="entry name" value="Tautomerase/MIF_sf"/>
</dbReference>
<sequence length="145" mass="15599">MPTLQIKTPAGAFTTSQCRAMLSAVEQAAVACSGLGPLPHQRRLCWVLHEPVAHWRCGDEDTFETFVPVLVQVLAPAGVLDAERRTRYARAVHDAIVGALAHPESRRLAVSITVSDVADGTWGANGELWNLARFAAVAGYAHMQA</sequence>
<organism evidence="1 2">
    <name type="scientific">Stenotrophomonas pavanii</name>
    <dbReference type="NCBI Taxonomy" id="487698"/>
    <lineage>
        <taxon>Bacteria</taxon>
        <taxon>Pseudomonadati</taxon>
        <taxon>Pseudomonadota</taxon>
        <taxon>Gammaproteobacteria</taxon>
        <taxon>Lysobacterales</taxon>
        <taxon>Lysobacteraceae</taxon>
        <taxon>Stenotrophomonas</taxon>
    </lineage>
</organism>
<dbReference type="Proteomes" id="UP000825066">
    <property type="component" value="Chromosome"/>
</dbReference>
<dbReference type="EMBL" id="AP024684">
    <property type="protein sequence ID" value="BCX42013.1"/>
    <property type="molecule type" value="Genomic_DNA"/>
</dbReference>
<reference evidence="1 2" key="1">
    <citation type="submission" date="2021-05" db="EMBL/GenBank/DDBJ databases">
        <title>Complete Genome Sequence of Stenotrophomonas pavanii strain Y.</title>
        <authorList>
            <person name="Dohra H."/>
            <person name="Mohad Din A.R.J."/>
            <person name="Suzuki K."/>
            <person name="Fatma A."/>
            <person name="Honjyo M."/>
            <person name="Nishimura T."/>
            <person name="Moriuch R."/>
            <person name="Masuda K."/>
            <person name="Minoura A."/>
            <person name="Tashiro Y."/>
            <person name="Futamata H."/>
        </authorList>
    </citation>
    <scope>NUCLEOTIDE SEQUENCE [LARGE SCALE GENOMIC DNA]</scope>
    <source>
        <strain evidence="2">Y</strain>
    </source>
</reference>
<accession>A0ABM7QX79</accession>
<protein>
    <recommendedName>
        <fullName evidence="3">Tautomerase</fullName>
    </recommendedName>
</protein>
<evidence type="ECO:0000313" key="2">
    <source>
        <dbReference type="Proteomes" id="UP000825066"/>
    </source>
</evidence>
<dbReference type="RefSeq" id="WP_049465971.1">
    <property type="nucleotide sequence ID" value="NZ_AP024684.1"/>
</dbReference>